<evidence type="ECO:0008006" key="16">
    <source>
        <dbReference type="Google" id="ProtNLM"/>
    </source>
</evidence>
<keyword evidence="4 12" id="KW-0894">Sodium channel</keyword>
<keyword evidence="6 13" id="KW-1133">Transmembrane helix</keyword>
<keyword evidence="3 12" id="KW-0813">Transport</keyword>
<evidence type="ECO:0000256" key="13">
    <source>
        <dbReference type="SAM" id="Phobius"/>
    </source>
</evidence>
<evidence type="ECO:0000256" key="3">
    <source>
        <dbReference type="ARBA" id="ARBA00022448"/>
    </source>
</evidence>
<dbReference type="PANTHER" id="PTHR11690:SF247">
    <property type="entry name" value="PICKPOCKET 23, ISOFORM C"/>
    <property type="match status" value="1"/>
</dbReference>
<keyword evidence="11 12" id="KW-0407">Ion channel</keyword>
<keyword evidence="9 13" id="KW-0472">Membrane</keyword>
<keyword evidence="15" id="KW-1185">Reference proteome</keyword>
<comment type="subcellular location">
    <subcellularLocation>
        <location evidence="1">Membrane</location>
        <topology evidence="1">Multi-pass membrane protein</topology>
    </subcellularLocation>
</comment>
<sequence>MKYNYKPSLKELQTSLKYRSKEYLLYNSLHGVTYFVDPTRPKWERWLWFSLTLMSVITVVSVIVFILGKFETDPTLTGFDIGTQHINIEFPRVFVCFEWAHMNQSYIPQVEMFIHEQLYNWNFEKYNNSRSFASIYKHKNDFRKMFETMAPNCDILITNCVYKGTIVPCNKVFQRVLTPVGACCKSIDLEPLRVVDISWILKFTTPNLTYPLRFYLTQPNELGPKLGERAMVKTYFPIDIKFTVDMTYSTPDVRYLLLRQRKCIYKEEGTNLDDCEINCIIDKLLARCKCLPWFLSFADKTECSLSQYSCLNNVVNDMARCNCWLYCNHTSYTVESIKTASLNEHRVILKGWPSAFYRREMRFGYLDLLVSFGGIASLFVGYSLLTTIEFGYYFTLRMYCGAVIEASRKQYGIVTVYVVEKHRQKAEINPKYYQYTN</sequence>
<comment type="caution">
    <text evidence="14">The sequence shown here is derived from an EMBL/GenBank/DDBJ whole genome shotgun (WGS) entry which is preliminary data.</text>
</comment>
<keyword evidence="8 12" id="KW-0406">Ion transport</keyword>
<keyword evidence="7" id="KW-0915">Sodium</keyword>
<dbReference type="EMBL" id="CAXAJV020001299">
    <property type="protein sequence ID" value="CAL7949306.1"/>
    <property type="molecule type" value="Genomic_DNA"/>
</dbReference>
<evidence type="ECO:0000256" key="8">
    <source>
        <dbReference type="ARBA" id="ARBA00023065"/>
    </source>
</evidence>
<dbReference type="Pfam" id="PF00858">
    <property type="entry name" value="ASC"/>
    <property type="match status" value="1"/>
</dbReference>
<organism evidence="14 15">
    <name type="scientific">Xylocopa violacea</name>
    <name type="common">Violet carpenter bee</name>
    <name type="synonym">Apis violacea</name>
    <dbReference type="NCBI Taxonomy" id="135666"/>
    <lineage>
        <taxon>Eukaryota</taxon>
        <taxon>Metazoa</taxon>
        <taxon>Ecdysozoa</taxon>
        <taxon>Arthropoda</taxon>
        <taxon>Hexapoda</taxon>
        <taxon>Insecta</taxon>
        <taxon>Pterygota</taxon>
        <taxon>Neoptera</taxon>
        <taxon>Endopterygota</taxon>
        <taxon>Hymenoptera</taxon>
        <taxon>Apocrita</taxon>
        <taxon>Aculeata</taxon>
        <taxon>Apoidea</taxon>
        <taxon>Anthophila</taxon>
        <taxon>Apidae</taxon>
        <taxon>Xylocopa</taxon>
        <taxon>Xylocopa</taxon>
    </lineage>
</organism>
<keyword evidence="10 12" id="KW-0739">Sodium transport</keyword>
<evidence type="ECO:0000313" key="15">
    <source>
        <dbReference type="Proteomes" id="UP001642520"/>
    </source>
</evidence>
<reference evidence="14 15" key="1">
    <citation type="submission" date="2024-08" db="EMBL/GenBank/DDBJ databases">
        <authorList>
            <person name="Will J Nash"/>
            <person name="Angela Man"/>
            <person name="Seanna McTaggart"/>
            <person name="Kendall Baker"/>
            <person name="Tom Barker"/>
            <person name="Leah Catchpole"/>
            <person name="Alex Durrant"/>
            <person name="Karim Gharbi"/>
            <person name="Naomi Irish"/>
            <person name="Gemy Kaithakottil"/>
            <person name="Debby Ku"/>
            <person name="Aaliyah Providence"/>
            <person name="Felix Shaw"/>
            <person name="David Swarbreck"/>
            <person name="Chris Watkins"/>
            <person name="Ann M. McCartney"/>
            <person name="Giulio Formenti"/>
            <person name="Alice Mouton"/>
            <person name="Noel Vella"/>
            <person name="Bjorn M von Reumont"/>
            <person name="Adriana Vella"/>
            <person name="Wilfried Haerty"/>
        </authorList>
    </citation>
    <scope>NUCLEOTIDE SEQUENCE [LARGE SCALE GENOMIC DNA]</scope>
</reference>
<proteinExistence type="inferred from homology"/>
<comment type="similarity">
    <text evidence="2 12">Belongs to the amiloride-sensitive sodium channel (TC 1.A.6) family.</text>
</comment>
<evidence type="ECO:0000256" key="7">
    <source>
        <dbReference type="ARBA" id="ARBA00023053"/>
    </source>
</evidence>
<evidence type="ECO:0000256" key="6">
    <source>
        <dbReference type="ARBA" id="ARBA00022989"/>
    </source>
</evidence>
<evidence type="ECO:0000256" key="11">
    <source>
        <dbReference type="ARBA" id="ARBA00023303"/>
    </source>
</evidence>
<keyword evidence="5 12" id="KW-0812">Transmembrane</keyword>
<dbReference type="PANTHER" id="PTHR11690">
    <property type="entry name" value="AMILORIDE-SENSITIVE SODIUM CHANNEL-RELATED"/>
    <property type="match status" value="1"/>
</dbReference>
<feature type="transmembrane region" description="Helical" evidence="13">
    <location>
        <begin position="365"/>
        <end position="385"/>
    </location>
</feature>
<evidence type="ECO:0000256" key="10">
    <source>
        <dbReference type="ARBA" id="ARBA00023201"/>
    </source>
</evidence>
<feature type="transmembrane region" description="Helical" evidence="13">
    <location>
        <begin position="46"/>
        <end position="67"/>
    </location>
</feature>
<evidence type="ECO:0000256" key="5">
    <source>
        <dbReference type="ARBA" id="ARBA00022692"/>
    </source>
</evidence>
<evidence type="ECO:0000256" key="4">
    <source>
        <dbReference type="ARBA" id="ARBA00022461"/>
    </source>
</evidence>
<evidence type="ECO:0000313" key="14">
    <source>
        <dbReference type="EMBL" id="CAL7949306.1"/>
    </source>
</evidence>
<dbReference type="InterPro" id="IPR001873">
    <property type="entry name" value="ENaC"/>
</dbReference>
<dbReference type="Proteomes" id="UP001642520">
    <property type="component" value="Unassembled WGS sequence"/>
</dbReference>
<dbReference type="Gene3D" id="1.10.287.770">
    <property type="entry name" value="YojJ-like"/>
    <property type="match status" value="1"/>
</dbReference>
<evidence type="ECO:0000256" key="1">
    <source>
        <dbReference type="ARBA" id="ARBA00004141"/>
    </source>
</evidence>
<evidence type="ECO:0000256" key="9">
    <source>
        <dbReference type="ARBA" id="ARBA00023136"/>
    </source>
</evidence>
<evidence type="ECO:0000256" key="12">
    <source>
        <dbReference type="RuleBase" id="RU000679"/>
    </source>
</evidence>
<protein>
    <recommendedName>
        <fullName evidence="16">Sodium channel protein Nach</fullName>
    </recommendedName>
</protein>
<gene>
    <name evidence="14" type="ORF">XYLVIOL_LOCUS9332</name>
</gene>
<accession>A0ABP1PB07</accession>
<evidence type="ECO:0000256" key="2">
    <source>
        <dbReference type="ARBA" id="ARBA00007193"/>
    </source>
</evidence>
<name>A0ABP1PB07_XYLVO</name>